<dbReference type="PANTHER" id="PTHR43649">
    <property type="entry name" value="ARABINOSE-BINDING PROTEIN-RELATED"/>
    <property type="match status" value="1"/>
</dbReference>
<evidence type="ECO:0000313" key="4">
    <source>
        <dbReference type="EMBL" id="RKN82246.1"/>
    </source>
</evidence>
<evidence type="ECO:0000256" key="1">
    <source>
        <dbReference type="ARBA" id="ARBA00008520"/>
    </source>
</evidence>
<dbReference type="Gene3D" id="3.40.190.10">
    <property type="entry name" value="Periplasmic binding protein-like II"/>
    <property type="match status" value="1"/>
</dbReference>
<organism evidence="4 5">
    <name type="scientific">Paenibacillus ginsengarvi</name>
    <dbReference type="NCBI Taxonomy" id="400777"/>
    <lineage>
        <taxon>Bacteria</taxon>
        <taxon>Bacillati</taxon>
        <taxon>Bacillota</taxon>
        <taxon>Bacilli</taxon>
        <taxon>Bacillales</taxon>
        <taxon>Paenibacillaceae</taxon>
        <taxon>Paenibacillus</taxon>
    </lineage>
</organism>
<dbReference type="InterPro" id="IPR006059">
    <property type="entry name" value="SBP"/>
</dbReference>
<dbReference type="SUPFAM" id="SSF53850">
    <property type="entry name" value="Periplasmic binding protein-like II"/>
    <property type="match status" value="1"/>
</dbReference>
<comment type="caution">
    <text evidence="4">The sequence shown here is derived from an EMBL/GenBank/DDBJ whole genome shotgun (WGS) entry which is preliminary data.</text>
</comment>
<evidence type="ECO:0000256" key="3">
    <source>
        <dbReference type="ARBA" id="ARBA00022729"/>
    </source>
</evidence>
<reference evidence="4 5" key="1">
    <citation type="journal article" date="2007" name="Int. J. Syst. Evol. Microbiol.">
        <title>Paenibacillus ginsengarvi sp. nov., isolated from soil from ginseng cultivation.</title>
        <authorList>
            <person name="Yoon M.H."/>
            <person name="Ten L.N."/>
            <person name="Im W.T."/>
        </authorList>
    </citation>
    <scope>NUCLEOTIDE SEQUENCE [LARGE SCALE GENOMIC DNA]</scope>
    <source>
        <strain evidence="4 5">KCTC 13059</strain>
    </source>
</reference>
<dbReference type="GO" id="GO:0055085">
    <property type="term" value="P:transmembrane transport"/>
    <property type="evidence" value="ECO:0007669"/>
    <property type="project" value="InterPro"/>
</dbReference>
<dbReference type="EMBL" id="RBAH01000012">
    <property type="protein sequence ID" value="RKN82246.1"/>
    <property type="molecule type" value="Genomic_DNA"/>
</dbReference>
<keyword evidence="5" id="KW-1185">Reference proteome</keyword>
<comment type="similarity">
    <text evidence="1">Belongs to the bacterial solute-binding protein 1 family.</text>
</comment>
<dbReference type="PROSITE" id="PS01037">
    <property type="entry name" value="SBP_BACTERIAL_1"/>
    <property type="match status" value="1"/>
</dbReference>
<sequence>MRIHLQIDFLQLLSIRINIPFYNSTFSISEGINMNIFHKKWVVLALLTSVVASGCGKTSGGVKEADGSSGVSEEPVSLVLLNDSGIEQEFIEQVAAEVKRKHPSIDLKIYRSEKGSTLDELILAGETPDLIVSYNGKIASYRDKDLLYDMTSLISSRKVDLGRFDSGYIEDVKIASTQNELFGLPISLAYHALYYNKSLFDKFGVAYPKDGMTWEQTLEVAKKMTRNEGGTQYRGFDIGNMVWASQPLGIAAIDYKTDKATMRTDEWKRVFELMKAFYTIPGNMTTGKAKDNFLKDKTVAMYADLSIASELEIAAQDGLDWDVVQYPSYTEKPNTYGNASVNVIMITKASKHKERAMQVVEAAVSDEVQLESSKSGRVTPLLKADIKQAFGINKPVFKGKSVQSIFKSKPVKYPIASQYRSKAEGIVRVKFDEYVKGAVDVNTALAQADEEINKAVAAEAGK</sequence>
<keyword evidence="3" id="KW-0732">Signal</keyword>
<proteinExistence type="inferred from homology"/>
<dbReference type="AlphaFoldDB" id="A0A3B0CGT0"/>
<dbReference type="Proteomes" id="UP000282311">
    <property type="component" value="Unassembled WGS sequence"/>
</dbReference>
<protein>
    <submittedName>
        <fullName evidence="4">Extracellular solute-binding protein</fullName>
    </submittedName>
</protein>
<accession>A0A3B0CGT0</accession>
<dbReference type="InterPro" id="IPR050490">
    <property type="entry name" value="Bact_solute-bd_prot1"/>
</dbReference>
<gene>
    <name evidence="4" type="ORF">D7M11_18065</name>
</gene>
<dbReference type="PANTHER" id="PTHR43649:SF17">
    <property type="entry name" value="ABC TRANSPORTER SOLUTE BINDING PROTEIN-SUGAR TRANSPORT"/>
    <property type="match status" value="1"/>
</dbReference>
<evidence type="ECO:0000256" key="2">
    <source>
        <dbReference type="ARBA" id="ARBA00022448"/>
    </source>
</evidence>
<evidence type="ECO:0000313" key="5">
    <source>
        <dbReference type="Proteomes" id="UP000282311"/>
    </source>
</evidence>
<keyword evidence="2" id="KW-0813">Transport</keyword>
<dbReference type="Pfam" id="PF13416">
    <property type="entry name" value="SBP_bac_8"/>
    <property type="match status" value="1"/>
</dbReference>
<dbReference type="InterPro" id="IPR006061">
    <property type="entry name" value="SBP_1_CS"/>
</dbReference>
<name>A0A3B0CGT0_9BACL</name>